<evidence type="ECO:0000256" key="5">
    <source>
        <dbReference type="ARBA" id="ARBA00022989"/>
    </source>
</evidence>
<feature type="region of interest" description="Disordered" evidence="8">
    <location>
        <begin position="1"/>
        <end position="33"/>
    </location>
</feature>
<feature type="compositionally biased region" description="Polar residues" evidence="8">
    <location>
        <begin position="10"/>
        <end position="31"/>
    </location>
</feature>
<dbReference type="OrthoDB" id="2626014at2759"/>
<keyword evidence="2" id="KW-1003">Cell membrane</keyword>
<evidence type="ECO:0000256" key="8">
    <source>
        <dbReference type="SAM" id="MobiDB-lite"/>
    </source>
</evidence>
<dbReference type="GO" id="GO:0016410">
    <property type="term" value="F:N-acyltransferase activity"/>
    <property type="evidence" value="ECO:0007669"/>
    <property type="project" value="InterPro"/>
</dbReference>
<protein>
    <recommendedName>
        <fullName evidence="9">CN hydrolase domain-containing protein</fullName>
    </recommendedName>
</protein>
<dbReference type="GO" id="GO:0042158">
    <property type="term" value="P:lipoprotein biosynthetic process"/>
    <property type="evidence" value="ECO:0007669"/>
    <property type="project" value="InterPro"/>
</dbReference>
<dbReference type="SUPFAM" id="SSF56317">
    <property type="entry name" value="Carbon-nitrogen hydrolase"/>
    <property type="match status" value="1"/>
</dbReference>
<evidence type="ECO:0000259" key="9">
    <source>
        <dbReference type="PROSITE" id="PS50263"/>
    </source>
</evidence>
<dbReference type="PROSITE" id="PS50263">
    <property type="entry name" value="CN_HYDROLASE"/>
    <property type="match status" value="1"/>
</dbReference>
<keyword evidence="3" id="KW-0808">Transferase</keyword>
<dbReference type="Gene3D" id="3.60.110.10">
    <property type="entry name" value="Carbon-nitrogen hydrolase"/>
    <property type="match status" value="1"/>
</dbReference>
<keyword evidence="6" id="KW-0472">Membrane</keyword>
<evidence type="ECO:0000313" key="11">
    <source>
        <dbReference type="Proteomes" id="UP000886523"/>
    </source>
</evidence>
<dbReference type="InterPro" id="IPR036526">
    <property type="entry name" value="C-N_Hydrolase_sf"/>
</dbReference>
<proteinExistence type="predicted"/>
<dbReference type="AlphaFoldDB" id="A0A9P6DVU7"/>
<keyword evidence="5" id="KW-1133">Transmembrane helix</keyword>
<dbReference type="InterPro" id="IPR003010">
    <property type="entry name" value="C-N_Hydrolase"/>
</dbReference>
<feature type="domain" description="CN hydrolase" evidence="9">
    <location>
        <begin position="3"/>
        <end position="265"/>
    </location>
</feature>
<evidence type="ECO:0000256" key="3">
    <source>
        <dbReference type="ARBA" id="ARBA00022679"/>
    </source>
</evidence>
<organism evidence="10 11">
    <name type="scientific">Hydnum rufescens UP504</name>
    <dbReference type="NCBI Taxonomy" id="1448309"/>
    <lineage>
        <taxon>Eukaryota</taxon>
        <taxon>Fungi</taxon>
        <taxon>Dikarya</taxon>
        <taxon>Basidiomycota</taxon>
        <taxon>Agaricomycotina</taxon>
        <taxon>Agaricomycetes</taxon>
        <taxon>Cantharellales</taxon>
        <taxon>Hydnaceae</taxon>
        <taxon>Hydnum</taxon>
    </lineage>
</organism>
<accession>A0A9P6DVU7</accession>
<evidence type="ECO:0000256" key="1">
    <source>
        <dbReference type="ARBA" id="ARBA00004651"/>
    </source>
</evidence>
<keyword evidence="11" id="KW-1185">Reference proteome</keyword>
<keyword evidence="4" id="KW-0812">Transmembrane</keyword>
<dbReference type="PANTHER" id="PTHR38686:SF1">
    <property type="entry name" value="APOLIPOPROTEIN N-ACYLTRANSFERASE"/>
    <property type="match status" value="1"/>
</dbReference>
<evidence type="ECO:0000256" key="7">
    <source>
        <dbReference type="ARBA" id="ARBA00023315"/>
    </source>
</evidence>
<comment type="subcellular location">
    <subcellularLocation>
        <location evidence="1">Cell membrane</location>
        <topology evidence="1">Multi-pass membrane protein</topology>
    </subcellularLocation>
</comment>
<dbReference type="GO" id="GO:0005886">
    <property type="term" value="C:plasma membrane"/>
    <property type="evidence" value="ECO:0007669"/>
    <property type="project" value="UniProtKB-SubCell"/>
</dbReference>
<gene>
    <name evidence="10" type="ORF">BS47DRAFT_1013047</name>
</gene>
<dbReference type="Proteomes" id="UP000886523">
    <property type="component" value="Unassembled WGS sequence"/>
</dbReference>
<dbReference type="PANTHER" id="PTHR38686">
    <property type="entry name" value="APOLIPOPROTEIN N-ACYLTRANSFERASE"/>
    <property type="match status" value="1"/>
</dbReference>
<dbReference type="InterPro" id="IPR004563">
    <property type="entry name" value="Apolipo_AcylTrfase"/>
</dbReference>
<comment type="caution">
    <text evidence="10">The sequence shown here is derived from an EMBL/GenBank/DDBJ whole genome shotgun (WGS) entry which is preliminary data.</text>
</comment>
<evidence type="ECO:0000256" key="4">
    <source>
        <dbReference type="ARBA" id="ARBA00022692"/>
    </source>
</evidence>
<evidence type="ECO:0000256" key="6">
    <source>
        <dbReference type="ARBA" id="ARBA00023136"/>
    </source>
</evidence>
<sequence>MFLSHAYSHLRQTPSPTIPSHPSKPTSQSPAFSARSARIHLWPESAVQFENSKDRAEGVEAVRAVAAQYGIWIGVGFEDPVPRADRHGGKGKRRNGVILVDSDGIVMEHYKNHIVPVTESFSITPSTEPPTVHTIQIPYGFRQGRKHQYPKRPLSLTASICLDFAHPGGLLTLGERPDVILAPASTWDASIGEGMVQQARMRADEVGATLLWCDGGGSAGEGVSAVVGRGETGESVGRRSFVRTIGIPWLGGDESDDRVVAGRTLYARGGDALALSLVWALVLGAWGAGRLADTFGHEGHRATKEVMVRFNRRIRDGISWVRERIRSARERRAVASVQEPSLIEVA</sequence>
<evidence type="ECO:0000313" key="10">
    <source>
        <dbReference type="EMBL" id="KAF9513039.1"/>
    </source>
</evidence>
<dbReference type="EMBL" id="MU128978">
    <property type="protein sequence ID" value="KAF9513039.1"/>
    <property type="molecule type" value="Genomic_DNA"/>
</dbReference>
<name>A0A9P6DVU7_9AGAM</name>
<keyword evidence="7" id="KW-0012">Acyltransferase</keyword>
<evidence type="ECO:0000256" key="2">
    <source>
        <dbReference type="ARBA" id="ARBA00022475"/>
    </source>
</evidence>
<reference evidence="10" key="1">
    <citation type="journal article" date="2020" name="Nat. Commun.">
        <title>Large-scale genome sequencing of mycorrhizal fungi provides insights into the early evolution of symbiotic traits.</title>
        <authorList>
            <person name="Miyauchi S."/>
            <person name="Kiss E."/>
            <person name="Kuo A."/>
            <person name="Drula E."/>
            <person name="Kohler A."/>
            <person name="Sanchez-Garcia M."/>
            <person name="Morin E."/>
            <person name="Andreopoulos B."/>
            <person name="Barry K.W."/>
            <person name="Bonito G."/>
            <person name="Buee M."/>
            <person name="Carver A."/>
            <person name="Chen C."/>
            <person name="Cichocki N."/>
            <person name="Clum A."/>
            <person name="Culley D."/>
            <person name="Crous P.W."/>
            <person name="Fauchery L."/>
            <person name="Girlanda M."/>
            <person name="Hayes R.D."/>
            <person name="Keri Z."/>
            <person name="LaButti K."/>
            <person name="Lipzen A."/>
            <person name="Lombard V."/>
            <person name="Magnuson J."/>
            <person name="Maillard F."/>
            <person name="Murat C."/>
            <person name="Nolan M."/>
            <person name="Ohm R.A."/>
            <person name="Pangilinan J."/>
            <person name="Pereira M.F."/>
            <person name="Perotto S."/>
            <person name="Peter M."/>
            <person name="Pfister S."/>
            <person name="Riley R."/>
            <person name="Sitrit Y."/>
            <person name="Stielow J.B."/>
            <person name="Szollosi G."/>
            <person name="Zifcakova L."/>
            <person name="Stursova M."/>
            <person name="Spatafora J.W."/>
            <person name="Tedersoo L."/>
            <person name="Vaario L.M."/>
            <person name="Yamada A."/>
            <person name="Yan M."/>
            <person name="Wang P."/>
            <person name="Xu J."/>
            <person name="Bruns T."/>
            <person name="Baldrian P."/>
            <person name="Vilgalys R."/>
            <person name="Dunand C."/>
            <person name="Henrissat B."/>
            <person name="Grigoriev I.V."/>
            <person name="Hibbett D."/>
            <person name="Nagy L.G."/>
            <person name="Martin F.M."/>
        </authorList>
    </citation>
    <scope>NUCLEOTIDE SEQUENCE</scope>
    <source>
        <strain evidence="10">UP504</strain>
    </source>
</reference>